<dbReference type="InterPro" id="IPR011013">
    <property type="entry name" value="Gal_mutarotase_sf_dom"/>
</dbReference>
<proteinExistence type="predicted"/>
<dbReference type="Gene3D" id="2.70.98.30">
    <property type="entry name" value="Golgi alpha-mannosidase II, domain 4"/>
    <property type="match status" value="1"/>
</dbReference>
<dbReference type="PANTHER" id="PTHR46017">
    <property type="entry name" value="ALPHA-MANNOSIDASE 2C1"/>
    <property type="match status" value="1"/>
</dbReference>
<dbReference type="GO" id="GO:0009313">
    <property type="term" value="P:oligosaccharide catabolic process"/>
    <property type="evidence" value="ECO:0007669"/>
    <property type="project" value="TreeGrafter"/>
</dbReference>
<dbReference type="SUPFAM" id="SSF74650">
    <property type="entry name" value="Galactose mutarotase-like"/>
    <property type="match status" value="1"/>
</dbReference>
<dbReference type="Gene3D" id="2.60.40.2220">
    <property type="match status" value="1"/>
</dbReference>
<dbReference type="InterPro" id="IPR013780">
    <property type="entry name" value="Glyco_hydro_b"/>
</dbReference>
<keyword evidence="1" id="KW-0732">Signal</keyword>
<dbReference type="InterPro" id="IPR011330">
    <property type="entry name" value="Glyco_hydro/deAcase_b/a-brl"/>
</dbReference>
<feature type="domain" description="Glycoside hydrolase family 38 N-terminal" evidence="2">
    <location>
        <begin position="119"/>
        <end position="378"/>
    </location>
</feature>
<dbReference type="AlphaFoldDB" id="A0A1T5EA32"/>
<reference evidence="6" key="1">
    <citation type="submission" date="2017-02" db="EMBL/GenBank/DDBJ databases">
        <authorList>
            <person name="Varghese N."/>
            <person name="Submissions S."/>
        </authorList>
    </citation>
    <scope>NUCLEOTIDE SEQUENCE [LARGE SCALE GENOMIC DNA]</scope>
    <source>
        <strain evidence="6">DSM 24967</strain>
    </source>
</reference>
<dbReference type="Gene3D" id="3.20.110.10">
    <property type="entry name" value="Glycoside hydrolase 38, N terminal domain"/>
    <property type="match status" value="1"/>
</dbReference>
<sequence>MNKKLLLSFLISASLPGFAQKQSVLIQPVSPIEYKSEKGTLKVLNYVKLPEKVNARLSATLDGVSIEVMPTDKGDSLLVWLPMIGESNHLQIHAGKIQWVDQSVYPMIPKDWGYFQQGTIHLIQSSHQDIAWMDTPDYCKDDRINNIIIPALDLMKKNKSFTFEMEQTLNLMEFLNEHPERKGELIDLYKEKRFLWGATFNQPYEGLSSGEQLVRQSYYGRKWIRENMPGCDDVVANNIDVPGRTWQMAQILAKSGIKNLFISRMGEGLYDWYSPDGSKVLTFTPGNYGWASMIWKFFDDDAVTAFHKLHHRTVLWSDYYRKHNIPPHYAILMSCDGTKPVDFQPIIDEWNKIVSQSATPLPKLKNSTAEEFFELVSAGNASFEKVEGERPDLWLYIHGPAHYEATLYKREAGILLPAAETFTTFSKLNKNDLSSYPRSSFDRAWMASIYPDHGLGGKNGDITDRIFEDSLRVARDLGASLLKNALGDLSASINTKKNNYIVFNDLTWERSEYVQVEVKNANVAVYDAKGMLIPSQVSPSEKGKYMVTFRADKIPSMGYASFEIAEGKKTKNQQSAVKVSANTVENNYYKAHLGNGGIISLFDKELNKELVVAEKFACGDVIEAGYAGNGAGEFTQITPLTPGDIKSLISYTANWRMTENGALFTRFINSQPTEHATIHQIITFYHTKKKIDFDVELENFDGAHNRQYRIAFPLNMMEERKVHYEVPMGVAQVGKDEMKTIPKGWAWGGTYSNHPADTHPREIQNFISASGNGFGVTMSSCVAVADWIDPSREEAKYPVLQGILLSSHKSCHGEGNWYHQTGTHRFHFSLFSHKEGWVNGYASGIEANHPLLISRKLSTGGTLNASHSFLSISDPLVSLSLVKKADADNHLIIRLTEMEGKDKTVQITLPADVKKVVRTNLIEDEIETIPGNGNVINVPLGHHAIETFKLIL</sequence>
<dbReference type="RefSeq" id="WP_079684270.1">
    <property type="nucleotide sequence ID" value="NZ_FUYQ01000025.1"/>
</dbReference>
<dbReference type="Pfam" id="PF07748">
    <property type="entry name" value="Glyco_hydro_38C"/>
    <property type="match status" value="1"/>
</dbReference>
<evidence type="ECO:0000313" key="6">
    <source>
        <dbReference type="Proteomes" id="UP000190852"/>
    </source>
</evidence>
<dbReference type="InterPro" id="IPR041147">
    <property type="entry name" value="GH38_C"/>
</dbReference>
<evidence type="ECO:0000259" key="3">
    <source>
        <dbReference type="Pfam" id="PF07748"/>
    </source>
</evidence>
<accession>A0A1T5EA32</accession>
<dbReference type="Pfam" id="PF01074">
    <property type="entry name" value="Glyco_hydro_38N"/>
    <property type="match status" value="1"/>
</dbReference>
<dbReference type="SUPFAM" id="SSF88713">
    <property type="entry name" value="Glycoside hydrolase/deacetylase"/>
    <property type="match status" value="1"/>
</dbReference>
<dbReference type="GO" id="GO:0006013">
    <property type="term" value="P:mannose metabolic process"/>
    <property type="evidence" value="ECO:0007669"/>
    <property type="project" value="InterPro"/>
</dbReference>
<dbReference type="Gene3D" id="2.60.40.1180">
    <property type="entry name" value="Golgi alpha-mannosidase II"/>
    <property type="match status" value="1"/>
</dbReference>
<feature type="chain" id="PRO_5012459488" evidence="1">
    <location>
        <begin position="20"/>
        <end position="952"/>
    </location>
</feature>
<dbReference type="GO" id="GO:0004559">
    <property type="term" value="F:alpha-mannosidase activity"/>
    <property type="evidence" value="ECO:0007669"/>
    <property type="project" value="InterPro"/>
</dbReference>
<evidence type="ECO:0000259" key="4">
    <source>
        <dbReference type="Pfam" id="PF17677"/>
    </source>
</evidence>
<gene>
    <name evidence="5" type="ORF">SAMN05660349_02854</name>
</gene>
<evidence type="ECO:0000313" key="5">
    <source>
        <dbReference type="EMBL" id="SKB80932.1"/>
    </source>
</evidence>
<dbReference type="Proteomes" id="UP000190852">
    <property type="component" value="Unassembled WGS sequence"/>
</dbReference>
<name>A0A1T5EA32_9BACT</name>
<dbReference type="InterPro" id="IPR011682">
    <property type="entry name" value="Glyco_hydro_38_C"/>
</dbReference>
<organism evidence="5 6">
    <name type="scientific">Parabacteroides chartae</name>
    <dbReference type="NCBI Taxonomy" id="1037355"/>
    <lineage>
        <taxon>Bacteria</taxon>
        <taxon>Pseudomonadati</taxon>
        <taxon>Bacteroidota</taxon>
        <taxon>Bacteroidia</taxon>
        <taxon>Bacteroidales</taxon>
        <taxon>Tannerellaceae</taxon>
        <taxon>Parabacteroides</taxon>
    </lineage>
</organism>
<dbReference type="Pfam" id="PF17677">
    <property type="entry name" value="Glyco_hydro38C2"/>
    <property type="match status" value="1"/>
</dbReference>
<evidence type="ECO:0000256" key="1">
    <source>
        <dbReference type="SAM" id="SignalP"/>
    </source>
</evidence>
<dbReference type="GO" id="GO:0030246">
    <property type="term" value="F:carbohydrate binding"/>
    <property type="evidence" value="ECO:0007669"/>
    <property type="project" value="InterPro"/>
</dbReference>
<feature type="domain" description="Glycosyl hydrolases family 38 C-terminal" evidence="4">
    <location>
        <begin position="877"/>
        <end position="948"/>
    </location>
</feature>
<protein>
    <submittedName>
        <fullName evidence="5">Alpha-mannosidase</fullName>
    </submittedName>
</protein>
<dbReference type="InterPro" id="IPR000602">
    <property type="entry name" value="Glyco_hydro_38_N"/>
</dbReference>
<dbReference type="EMBL" id="FUYQ01000025">
    <property type="protein sequence ID" value="SKB80932.1"/>
    <property type="molecule type" value="Genomic_DNA"/>
</dbReference>
<keyword evidence="6" id="KW-1185">Reference proteome</keyword>
<evidence type="ECO:0000259" key="2">
    <source>
        <dbReference type="Pfam" id="PF01074"/>
    </source>
</evidence>
<dbReference type="PANTHER" id="PTHR46017:SF1">
    <property type="entry name" value="ALPHA-MANNOSIDASE 2C1"/>
    <property type="match status" value="1"/>
</dbReference>
<feature type="signal peptide" evidence="1">
    <location>
        <begin position="1"/>
        <end position="19"/>
    </location>
</feature>
<dbReference type="InterPro" id="IPR027291">
    <property type="entry name" value="Glyco_hydro_38_N_sf"/>
</dbReference>
<feature type="domain" description="Glycosyl hydrolase family 38 C-terminal" evidence="3">
    <location>
        <begin position="584"/>
        <end position="735"/>
    </location>
</feature>